<dbReference type="PATRIC" id="fig|162209.4.peg.174"/>
<protein>
    <submittedName>
        <fullName evidence="3">Barstar</fullName>
    </submittedName>
</protein>
<dbReference type="SUPFAM" id="SSF52038">
    <property type="entry name" value="Barstar-related"/>
    <property type="match status" value="1"/>
</dbReference>
<dbReference type="Proteomes" id="UP000061660">
    <property type="component" value="Chromosome"/>
</dbReference>
<evidence type="ECO:0000259" key="2">
    <source>
        <dbReference type="Pfam" id="PF01337"/>
    </source>
</evidence>
<proteinExistence type="inferred from homology"/>
<dbReference type="Gene3D" id="3.30.370.10">
    <property type="entry name" value="Barstar-like"/>
    <property type="match status" value="1"/>
</dbReference>
<sequence length="95" mass="11101">MHTVQLEGSHIKERQQLHDFLKKELQLPDTYGSNLDALWDCLTGWVRLPLTIRWIDPEASRRHLGEYADQLLDLLREAEQEVDGFYLEVVENSAP</sequence>
<comment type="similarity">
    <text evidence="1">Belongs to the barstar family.</text>
</comment>
<evidence type="ECO:0000313" key="4">
    <source>
        <dbReference type="Proteomes" id="UP000061660"/>
    </source>
</evidence>
<dbReference type="InterPro" id="IPR000468">
    <property type="entry name" value="Barstar"/>
</dbReference>
<name>A0A0U2VAF0_9BACL</name>
<gene>
    <name evidence="3" type="ORF">IJ22_01710</name>
</gene>
<reference evidence="3 4" key="2">
    <citation type="journal article" date="2016" name="Genome Announc.">
        <title>Complete Genome Sequences of Two Interactive Moderate Thermophiles, Paenibacillus napthalenovorans 32O-Y and Paenibacillus sp. 32O-W.</title>
        <authorList>
            <person name="Butler R.R.III."/>
            <person name="Wang J."/>
            <person name="Stark B.C."/>
            <person name="Pombert J.F."/>
        </authorList>
    </citation>
    <scope>NUCLEOTIDE SEQUENCE [LARGE SCALE GENOMIC DNA]</scope>
    <source>
        <strain evidence="3 4">32O-Y</strain>
    </source>
</reference>
<reference evidence="4" key="1">
    <citation type="submission" date="2015-12" db="EMBL/GenBank/DDBJ databases">
        <title>Complete genome sequences of two moderately thermophilic Paenibacillus species.</title>
        <authorList>
            <person name="Butler R.III."/>
            <person name="Wang J."/>
            <person name="Stark B.C."/>
            <person name="Pombert J.-F."/>
        </authorList>
    </citation>
    <scope>NUCLEOTIDE SEQUENCE [LARGE SCALE GENOMIC DNA]</scope>
    <source>
        <strain evidence="4">32O-Y</strain>
    </source>
</reference>
<evidence type="ECO:0000256" key="1">
    <source>
        <dbReference type="ARBA" id="ARBA00006845"/>
    </source>
</evidence>
<accession>A0A0U2VAF0</accession>
<dbReference type="AlphaFoldDB" id="A0A0U2VAF0"/>
<dbReference type="InterPro" id="IPR035905">
    <property type="entry name" value="Barstar-like_sf"/>
</dbReference>
<dbReference type="OrthoDB" id="7575400at2"/>
<dbReference type="STRING" id="162209.IJ22_01710"/>
<feature type="domain" description="Barstar (barnase inhibitor)" evidence="2">
    <location>
        <begin position="1"/>
        <end position="82"/>
    </location>
</feature>
<keyword evidence="4" id="KW-1185">Reference proteome</keyword>
<dbReference type="Pfam" id="PF01337">
    <property type="entry name" value="Barstar"/>
    <property type="match status" value="1"/>
</dbReference>
<evidence type="ECO:0000313" key="3">
    <source>
        <dbReference type="EMBL" id="ALS20563.1"/>
    </source>
</evidence>
<dbReference type="EMBL" id="CP013652">
    <property type="protein sequence ID" value="ALS20563.1"/>
    <property type="molecule type" value="Genomic_DNA"/>
</dbReference>
<dbReference type="KEGG" id="pnp:IJ22_01710"/>
<dbReference type="RefSeq" id="WP_062406510.1">
    <property type="nucleotide sequence ID" value="NZ_BJCS01000008.1"/>
</dbReference>
<organism evidence="3 4">
    <name type="scientific">Paenibacillus naphthalenovorans</name>
    <dbReference type="NCBI Taxonomy" id="162209"/>
    <lineage>
        <taxon>Bacteria</taxon>
        <taxon>Bacillati</taxon>
        <taxon>Bacillota</taxon>
        <taxon>Bacilli</taxon>
        <taxon>Bacillales</taxon>
        <taxon>Paenibacillaceae</taxon>
        <taxon>Paenibacillus</taxon>
    </lineage>
</organism>
<dbReference type="CDD" id="cd05142">
    <property type="entry name" value="Barstar"/>
    <property type="match status" value="1"/>
</dbReference>